<evidence type="ECO:0000313" key="3">
    <source>
        <dbReference type="Proteomes" id="UP000533269"/>
    </source>
</evidence>
<dbReference type="Proteomes" id="UP000533269">
    <property type="component" value="Unassembled WGS sequence"/>
</dbReference>
<organism evidence="2 3">
    <name type="scientific">Kineococcus radiotolerans</name>
    <dbReference type="NCBI Taxonomy" id="131568"/>
    <lineage>
        <taxon>Bacteria</taxon>
        <taxon>Bacillati</taxon>
        <taxon>Actinomycetota</taxon>
        <taxon>Actinomycetes</taxon>
        <taxon>Kineosporiales</taxon>
        <taxon>Kineosporiaceae</taxon>
        <taxon>Kineococcus</taxon>
    </lineage>
</organism>
<proteinExistence type="predicted"/>
<dbReference type="AlphaFoldDB" id="A0A7W4XZJ1"/>
<sequence>MTTVNAVAAFDGLPISDPASLQDVQVAVPELR</sequence>
<feature type="non-terminal residue" evidence="2">
    <location>
        <position position="32"/>
    </location>
</feature>
<reference evidence="2 3" key="1">
    <citation type="submission" date="2020-08" db="EMBL/GenBank/DDBJ databases">
        <title>The Agave Microbiome: Exploring the role of microbial communities in plant adaptations to desert environments.</title>
        <authorList>
            <person name="Partida-Martinez L.P."/>
        </authorList>
    </citation>
    <scope>NUCLEOTIDE SEQUENCE [LARGE SCALE GENOMIC DNA]</scope>
    <source>
        <strain evidence="2 3">AS2.23</strain>
    </source>
</reference>
<protein>
    <submittedName>
        <fullName evidence="2">Uncharacterized protein</fullName>
    </submittedName>
</protein>
<evidence type="ECO:0000313" key="2">
    <source>
        <dbReference type="EMBL" id="MBB2903617.1"/>
    </source>
</evidence>
<comment type="caution">
    <text evidence="2">The sequence shown here is derived from an EMBL/GenBank/DDBJ whole genome shotgun (WGS) entry which is preliminary data.</text>
</comment>
<gene>
    <name evidence="1" type="ORF">FHR75_004334</name>
    <name evidence="2" type="ORF">FHR75_004460</name>
</gene>
<name>A0A7W4XZJ1_KINRA</name>
<reference evidence="2 3" key="2">
    <citation type="submission" date="2020-08" db="EMBL/GenBank/DDBJ databases">
        <authorList>
            <person name="Partida-Martinez L."/>
            <person name="Huntemann M."/>
            <person name="Clum A."/>
            <person name="Wang J."/>
            <person name="Palaniappan K."/>
            <person name="Ritter S."/>
            <person name="Chen I.-M."/>
            <person name="Stamatis D."/>
            <person name="Reddy T."/>
            <person name="O'Malley R."/>
            <person name="Daum C."/>
            <person name="Shapiro N."/>
            <person name="Ivanova N."/>
            <person name="Kyrpides N."/>
            <person name="Woyke T."/>
        </authorList>
    </citation>
    <scope>NUCLEOTIDE SEQUENCE [LARGE SCALE GENOMIC DNA]</scope>
    <source>
        <strain evidence="2 3">AS2.23</strain>
    </source>
</reference>
<dbReference type="EMBL" id="JACHVY010000011">
    <property type="protein sequence ID" value="MBB2903617.1"/>
    <property type="molecule type" value="Genomic_DNA"/>
</dbReference>
<evidence type="ECO:0000313" key="1">
    <source>
        <dbReference type="EMBL" id="MBB2903492.1"/>
    </source>
</evidence>
<accession>A0A7W4XZJ1</accession>
<dbReference type="EMBL" id="JACHVY010000008">
    <property type="protein sequence ID" value="MBB2903492.1"/>
    <property type="molecule type" value="Genomic_DNA"/>
</dbReference>